<evidence type="ECO:0000313" key="1">
    <source>
        <dbReference type="EMBL" id="KAJ1678341.1"/>
    </source>
</evidence>
<dbReference type="Proteomes" id="UP001145114">
    <property type="component" value="Unassembled WGS sequence"/>
</dbReference>
<gene>
    <name evidence="1" type="ORF">EV182_004253</name>
</gene>
<name>A0ACC1HSN0_9FUNG</name>
<dbReference type="EMBL" id="JAMZIH010001265">
    <property type="protein sequence ID" value="KAJ1678341.1"/>
    <property type="molecule type" value="Genomic_DNA"/>
</dbReference>
<reference evidence="1" key="1">
    <citation type="submission" date="2022-06" db="EMBL/GenBank/DDBJ databases">
        <title>Phylogenomic reconstructions and comparative analyses of Kickxellomycotina fungi.</title>
        <authorList>
            <person name="Reynolds N.K."/>
            <person name="Stajich J.E."/>
            <person name="Barry K."/>
            <person name="Grigoriev I.V."/>
            <person name="Crous P."/>
            <person name="Smith M.E."/>
        </authorList>
    </citation>
    <scope>NUCLEOTIDE SEQUENCE</scope>
    <source>
        <strain evidence="1">RSA 2271</strain>
    </source>
</reference>
<keyword evidence="2" id="KW-1185">Reference proteome</keyword>
<accession>A0ACC1HSN0</accession>
<sequence>MTTLLVVVMGVSGSGKSTVGQHLAASLGQVGGVTKALFLDADDYHPETNKLKMCRGIPLTDSDRIPWLSELRQTVRNIASESNNTATTTVIVLACSALRRMYRQLIVDRQEGQQPLLYNTVFVYLKCSKDLLEQRLAARNGHFFNPALLSSQLSALEEPDPRLEPANSAVITV</sequence>
<organism evidence="1 2">
    <name type="scientific">Spiromyces aspiralis</name>
    <dbReference type="NCBI Taxonomy" id="68401"/>
    <lineage>
        <taxon>Eukaryota</taxon>
        <taxon>Fungi</taxon>
        <taxon>Fungi incertae sedis</taxon>
        <taxon>Zoopagomycota</taxon>
        <taxon>Kickxellomycotina</taxon>
        <taxon>Kickxellomycetes</taxon>
        <taxon>Kickxellales</taxon>
        <taxon>Kickxellaceae</taxon>
        <taxon>Spiromyces</taxon>
    </lineage>
</organism>
<comment type="caution">
    <text evidence="1">The sequence shown here is derived from an EMBL/GenBank/DDBJ whole genome shotgun (WGS) entry which is preliminary data.</text>
</comment>
<feature type="non-terminal residue" evidence="1">
    <location>
        <position position="173"/>
    </location>
</feature>
<protein>
    <submittedName>
        <fullName evidence="1">Uncharacterized protein</fullName>
    </submittedName>
</protein>
<evidence type="ECO:0000313" key="2">
    <source>
        <dbReference type="Proteomes" id="UP001145114"/>
    </source>
</evidence>
<proteinExistence type="predicted"/>